<dbReference type="GO" id="GO:0008270">
    <property type="term" value="F:zinc ion binding"/>
    <property type="evidence" value="ECO:0007669"/>
    <property type="project" value="UniProtKB-KW"/>
</dbReference>
<sequence length="214" mass="24549">MGIEELGTKEELRDYLGSLIHALRSHKPCTNLRRSDPLWCGKISCLRLASQWCLMHDCWDSEKKCKDKRCMRSELVVTHWVNCTYARCFMCSPWIRPESLESEPKQFLDECFGTHCFLGRNIEPLLIKYREKVDKMYAAVNAAANSVDETESMQINVTIVNADSEEEDEDNVVFIMEDEAFIEFTCKAPATSPQNCVQNGTINNGQYSLNLSEL</sequence>
<dbReference type="Gene3D" id="1.20.1020.10">
    <property type="entry name" value="TAZ domain"/>
    <property type="match status" value="1"/>
</dbReference>
<feature type="zinc finger region" description="TAZ-type" evidence="4">
    <location>
        <begin position="5"/>
        <end position="94"/>
    </location>
</feature>
<dbReference type="InterPro" id="IPR035898">
    <property type="entry name" value="TAZ_dom_sf"/>
</dbReference>
<dbReference type="EMBL" id="CATQJL010000326">
    <property type="protein sequence ID" value="CAJ0609795.1"/>
    <property type="molecule type" value="Genomic_DNA"/>
</dbReference>
<dbReference type="PROSITE" id="PS50134">
    <property type="entry name" value="ZF_TAZ"/>
    <property type="match status" value="1"/>
</dbReference>
<gene>
    <name evidence="6" type="ORF">CYNAS_LOCUS21778</name>
</gene>
<evidence type="ECO:0000313" key="7">
    <source>
        <dbReference type="Proteomes" id="UP001176961"/>
    </source>
</evidence>
<evidence type="ECO:0000256" key="1">
    <source>
        <dbReference type="ARBA" id="ARBA00022723"/>
    </source>
</evidence>
<accession>A0AA36HGH3</accession>
<dbReference type="Proteomes" id="UP001176961">
    <property type="component" value="Unassembled WGS sequence"/>
</dbReference>
<keyword evidence="7" id="KW-1185">Reference proteome</keyword>
<evidence type="ECO:0000256" key="4">
    <source>
        <dbReference type="PROSITE-ProRule" id="PRU00203"/>
    </source>
</evidence>
<evidence type="ECO:0000259" key="5">
    <source>
        <dbReference type="PROSITE" id="PS50134"/>
    </source>
</evidence>
<comment type="caution">
    <text evidence="6">The sequence shown here is derived from an EMBL/GenBank/DDBJ whole genome shotgun (WGS) entry which is preliminary data.</text>
</comment>
<keyword evidence="3 4" id="KW-0862">Zinc</keyword>
<evidence type="ECO:0000256" key="3">
    <source>
        <dbReference type="ARBA" id="ARBA00022833"/>
    </source>
</evidence>
<proteinExistence type="predicted"/>
<keyword evidence="1 4" id="KW-0479">Metal-binding</keyword>
<feature type="domain" description="TAZ-type" evidence="5">
    <location>
        <begin position="5"/>
        <end position="94"/>
    </location>
</feature>
<dbReference type="AlphaFoldDB" id="A0AA36HGH3"/>
<organism evidence="6 7">
    <name type="scientific">Cylicocyclus nassatus</name>
    <name type="common">Nematode worm</name>
    <dbReference type="NCBI Taxonomy" id="53992"/>
    <lineage>
        <taxon>Eukaryota</taxon>
        <taxon>Metazoa</taxon>
        <taxon>Ecdysozoa</taxon>
        <taxon>Nematoda</taxon>
        <taxon>Chromadorea</taxon>
        <taxon>Rhabditida</taxon>
        <taxon>Rhabditina</taxon>
        <taxon>Rhabditomorpha</taxon>
        <taxon>Strongyloidea</taxon>
        <taxon>Strongylidae</taxon>
        <taxon>Cylicocyclus</taxon>
    </lineage>
</organism>
<keyword evidence="2 4" id="KW-0863">Zinc-finger</keyword>
<name>A0AA36HGH3_CYLNA</name>
<reference evidence="6" key="1">
    <citation type="submission" date="2023-07" db="EMBL/GenBank/DDBJ databases">
        <authorList>
            <consortium name="CYATHOMIX"/>
        </authorList>
    </citation>
    <scope>NUCLEOTIDE SEQUENCE</scope>
    <source>
        <strain evidence="6">N/A</strain>
    </source>
</reference>
<protein>
    <recommendedName>
        <fullName evidence="5">TAZ-type domain-containing protein</fullName>
    </recommendedName>
</protein>
<dbReference type="SUPFAM" id="SSF57933">
    <property type="entry name" value="TAZ domain"/>
    <property type="match status" value="1"/>
</dbReference>
<evidence type="ECO:0000256" key="2">
    <source>
        <dbReference type="ARBA" id="ARBA00022771"/>
    </source>
</evidence>
<evidence type="ECO:0000313" key="6">
    <source>
        <dbReference type="EMBL" id="CAJ0609795.1"/>
    </source>
</evidence>
<dbReference type="InterPro" id="IPR000197">
    <property type="entry name" value="Znf_TAZ"/>
</dbReference>